<evidence type="ECO:0000313" key="1">
    <source>
        <dbReference type="EMBL" id="KRZ09517.1"/>
    </source>
</evidence>
<dbReference type="EMBL" id="JYDS01000379">
    <property type="protein sequence ID" value="KRZ09517.1"/>
    <property type="molecule type" value="Genomic_DNA"/>
</dbReference>
<gene>
    <name evidence="1" type="ORF">T4B_7727</name>
</gene>
<dbReference type="AlphaFoldDB" id="A0A0V1HFX8"/>
<name>A0A0V1HFX8_TRIPS</name>
<protein>
    <submittedName>
        <fullName evidence="1">Uncharacterized protein</fullName>
    </submittedName>
</protein>
<comment type="caution">
    <text evidence="1">The sequence shown here is derived from an EMBL/GenBank/DDBJ whole genome shotgun (WGS) entry which is preliminary data.</text>
</comment>
<keyword evidence="2" id="KW-1185">Reference proteome</keyword>
<sequence length="45" mass="4882">LIFMSNSLYGSLVFSSSFSAGRIPLARSMSAAEPCFCQSTDRQCN</sequence>
<dbReference type="Proteomes" id="UP000054805">
    <property type="component" value="Unassembled WGS sequence"/>
</dbReference>
<feature type="non-terminal residue" evidence="1">
    <location>
        <position position="1"/>
    </location>
</feature>
<reference evidence="1 2" key="1">
    <citation type="submission" date="2015-01" db="EMBL/GenBank/DDBJ databases">
        <title>Evolution of Trichinella species and genotypes.</title>
        <authorList>
            <person name="Korhonen P.K."/>
            <person name="Edoardo P."/>
            <person name="Giuseppe L.R."/>
            <person name="Gasser R.B."/>
        </authorList>
    </citation>
    <scope>NUCLEOTIDE SEQUENCE [LARGE SCALE GENOMIC DNA]</scope>
    <source>
        <strain evidence="1">ISS588</strain>
    </source>
</reference>
<proteinExistence type="predicted"/>
<accession>A0A0V1HFX8</accession>
<organism evidence="1 2">
    <name type="scientific">Trichinella pseudospiralis</name>
    <name type="common">Parasitic roundworm</name>
    <dbReference type="NCBI Taxonomy" id="6337"/>
    <lineage>
        <taxon>Eukaryota</taxon>
        <taxon>Metazoa</taxon>
        <taxon>Ecdysozoa</taxon>
        <taxon>Nematoda</taxon>
        <taxon>Enoplea</taxon>
        <taxon>Dorylaimia</taxon>
        <taxon>Trichinellida</taxon>
        <taxon>Trichinellidae</taxon>
        <taxon>Trichinella</taxon>
    </lineage>
</organism>
<evidence type="ECO:0000313" key="2">
    <source>
        <dbReference type="Proteomes" id="UP000054805"/>
    </source>
</evidence>